<feature type="domain" description="Flagellin N-terminal" evidence="4">
    <location>
        <begin position="7"/>
        <end position="128"/>
    </location>
</feature>
<organism evidence="6 7">
    <name type="scientific">Goekera deserti</name>
    <dbReference type="NCBI Taxonomy" id="2497753"/>
    <lineage>
        <taxon>Bacteria</taxon>
        <taxon>Bacillati</taxon>
        <taxon>Actinomycetota</taxon>
        <taxon>Actinomycetes</taxon>
        <taxon>Geodermatophilales</taxon>
        <taxon>Geodermatophilaceae</taxon>
        <taxon>Goekera</taxon>
    </lineage>
</organism>
<dbReference type="GO" id="GO:0071973">
    <property type="term" value="P:bacterial-type flagellum-dependent cell motility"/>
    <property type="evidence" value="ECO:0007669"/>
    <property type="project" value="InterPro"/>
</dbReference>
<evidence type="ECO:0000259" key="5">
    <source>
        <dbReference type="Pfam" id="PF00700"/>
    </source>
</evidence>
<dbReference type="Pfam" id="PF00669">
    <property type="entry name" value="Flagellin_N"/>
    <property type="match status" value="1"/>
</dbReference>
<dbReference type="InterPro" id="IPR001492">
    <property type="entry name" value="Flagellin"/>
</dbReference>
<dbReference type="EMBL" id="JAAGWK010000010">
    <property type="protein sequence ID" value="NEL54206.1"/>
    <property type="molecule type" value="Genomic_DNA"/>
</dbReference>
<evidence type="ECO:0000259" key="4">
    <source>
        <dbReference type="Pfam" id="PF00669"/>
    </source>
</evidence>
<dbReference type="RefSeq" id="WP_152730932.1">
    <property type="nucleotide sequence ID" value="NZ_JAABOZ010000004.1"/>
</dbReference>
<comment type="subcellular location">
    <subcellularLocation>
        <location evidence="1">Bacterial flagellum</location>
    </subcellularLocation>
</comment>
<keyword evidence="7" id="KW-1185">Reference proteome</keyword>
<reference evidence="6 7" key="1">
    <citation type="submission" date="2020-02" db="EMBL/GenBank/DDBJ databases">
        <title>The whole genome sequence of CPCC 205119.</title>
        <authorList>
            <person name="Jiang Z."/>
        </authorList>
    </citation>
    <scope>NUCLEOTIDE SEQUENCE [LARGE SCALE GENOMIC DNA]</scope>
    <source>
        <strain evidence="6 7">CPCC 205119</strain>
    </source>
</reference>
<dbReference type="PANTHER" id="PTHR42792">
    <property type="entry name" value="FLAGELLIN"/>
    <property type="match status" value="1"/>
</dbReference>
<proteinExistence type="inferred from homology"/>
<evidence type="ECO:0000256" key="2">
    <source>
        <dbReference type="ARBA" id="ARBA00005709"/>
    </source>
</evidence>
<dbReference type="InterPro" id="IPR001029">
    <property type="entry name" value="Flagellin_N"/>
</dbReference>
<evidence type="ECO:0000313" key="6">
    <source>
        <dbReference type="EMBL" id="NEL54206.1"/>
    </source>
</evidence>
<dbReference type="GO" id="GO:0009424">
    <property type="term" value="C:bacterial-type flagellum hook"/>
    <property type="evidence" value="ECO:0007669"/>
    <property type="project" value="InterPro"/>
</dbReference>
<feature type="domain" description="Flagellin C-terminal" evidence="5">
    <location>
        <begin position="225"/>
        <end position="305"/>
    </location>
</feature>
<dbReference type="GO" id="GO:0005198">
    <property type="term" value="F:structural molecule activity"/>
    <property type="evidence" value="ECO:0007669"/>
    <property type="project" value="InterPro"/>
</dbReference>
<dbReference type="Gene3D" id="1.20.1330.10">
    <property type="entry name" value="f41 fragment of flagellin, N-terminal domain"/>
    <property type="match status" value="1"/>
</dbReference>
<dbReference type="AlphaFoldDB" id="A0A7K3WD00"/>
<dbReference type="InterPro" id="IPR046358">
    <property type="entry name" value="Flagellin_C"/>
</dbReference>
<dbReference type="Pfam" id="PF00700">
    <property type="entry name" value="Flagellin_C"/>
    <property type="match status" value="1"/>
</dbReference>
<protein>
    <submittedName>
        <fullName evidence="6">Flagellar hook-associated protein 3</fullName>
    </submittedName>
</protein>
<dbReference type="Proteomes" id="UP000470470">
    <property type="component" value="Unassembled WGS sequence"/>
</dbReference>
<sequence>MRITQRAISTTSLAGLNQNLAAIAKLQQQLSSGKTINKPSDSPTGTLQSMQTRTEQAATTQYARNVSDGKAWLNETDSQLKSFGDQFRKVRELAVQANNSGAMSDSARQAIKAEVDELQKSLVGVANTKLLGRPIFGGPTSGEAAYSATGDFVGRPVTAAEPEGVTRRISDAETVRIDVTGQEAFGVRSDPPDPATDTDVFSVVARFSAGLSSPTTDYASMLTDMTTALDRLSAAQSTIGARTNRIQNADVLTGDRSLTLANQLAEIENVDLAKAIMELSMQQTGYDAALGATAKIIQPTLLDYLR</sequence>
<accession>A0A7K3WD00</accession>
<keyword evidence="3" id="KW-0975">Bacterial flagellum</keyword>
<keyword evidence="6" id="KW-0966">Cell projection</keyword>
<dbReference type="SUPFAM" id="SSF64518">
    <property type="entry name" value="Phase 1 flagellin"/>
    <property type="match status" value="1"/>
</dbReference>
<name>A0A7K3WD00_9ACTN</name>
<comment type="similarity">
    <text evidence="2">Belongs to the bacterial flagellin family.</text>
</comment>
<evidence type="ECO:0000256" key="3">
    <source>
        <dbReference type="ARBA" id="ARBA00023143"/>
    </source>
</evidence>
<evidence type="ECO:0000256" key="1">
    <source>
        <dbReference type="ARBA" id="ARBA00004365"/>
    </source>
</evidence>
<gene>
    <name evidence="6" type="primary">flgL</name>
    <name evidence="6" type="ORF">G1H19_09360</name>
</gene>
<keyword evidence="6" id="KW-0282">Flagellum</keyword>
<comment type="caution">
    <text evidence="6">The sequence shown here is derived from an EMBL/GenBank/DDBJ whole genome shotgun (WGS) entry which is preliminary data.</text>
</comment>
<dbReference type="NCBIfam" id="TIGR02550">
    <property type="entry name" value="flagell_flgL"/>
    <property type="match status" value="1"/>
</dbReference>
<dbReference type="InterPro" id="IPR013384">
    <property type="entry name" value="Flagell_FlgL"/>
</dbReference>
<evidence type="ECO:0000313" key="7">
    <source>
        <dbReference type="Proteomes" id="UP000470470"/>
    </source>
</evidence>
<dbReference type="PANTHER" id="PTHR42792:SF1">
    <property type="entry name" value="FLAGELLAR HOOK-ASSOCIATED PROTEIN 3"/>
    <property type="match status" value="1"/>
</dbReference>
<keyword evidence="6" id="KW-0969">Cilium</keyword>